<name>A0ABN6WTA2_9BACT</name>
<dbReference type="CDD" id="cd00158">
    <property type="entry name" value="RHOD"/>
    <property type="match status" value="1"/>
</dbReference>
<protein>
    <recommendedName>
        <fullName evidence="2">Rhodanese domain-containing protein</fullName>
    </recommendedName>
</protein>
<dbReference type="Proteomes" id="UP001321445">
    <property type="component" value="Chromosome"/>
</dbReference>
<accession>A0ABN6WTA2</accession>
<dbReference type="EMBL" id="AP027370">
    <property type="protein sequence ID" value="BDY12207.1"/>
    <property type="molecule type" value="Genomic_DNA"/>
</dbReference>
<dbReference type="InterPro" id="IPR001763">
    <property type="entry name" value="Rhodanese-like_dom"/>
</dbReference>
<reference evidence="3 4" key="1">
    <citation type="submission" date="2023-03" db="EMBL/GenBank/DDBJ databases">
        <title>Description of Hydrogenimonas sp. ISO32.</title>
        <authorList>
            <person name="Mino S."/>
            <person name="Fukazawa S."/>
            <person name="Sawabe T."/>
        </authorList>
    </citation>
    <scope>NUCLEOTIDE SEQUENCE [LARGE SCALE GENOMIC DNA]</scope>
    <source>
        <strain evidence="3 4">ISO32</strain>
    </source>
</reference>
<proteinExistence type="predicted"/>
<evidence type="ECO:0000259" key="2">
    <source>
        <dbReference type="PROSITE" id="PS50206"/>
    </source>
</evidence>
<dbReference type="Pfam" id="PF00581">
    <property type="entry name" value="Rhodanese"/>
    <property type="match status" value="1"/>
</dbReference>
<feature type="domain" description="Rhodanese" evidence="2">
    <location>
        <begin position="38"/>
        <end position="171"/>
    </location>
</feature>
<dbReference type="InterPro" id="IPR036873">
    <property type="entry name" value="Rhodanese-like_dom_sf"/>
</dbReference>
<feature type="chain" id="PRO_5045355298" description="Rhodanese domain-containing protein" evidence="1">
    <location>
        <begin position="20"/>
        <end position="172"/>
    </location>
</feature>
<evidence type="ECO:0000256" key="1">
    <source>
        <dbReference type="SAM" id="SignalP"/>
    </source>
</evidence>
<dbReference type="SUPFAM" id="SSF52821">
    <property type="entry name" value="Rhodanese/Cell cycle control phosphatase"/>
    <property type="match status" value="1"/>
</dbReference>
<dbReference type="SMART" id="SM00450">
    <property type="entry name" value="RHOD"/>
    <property type="match status" value="1"/>
</dbReference>
<dbReference type="PANTHER" id="PTHR45431:SF3">
    <property type="entry name" value="RHODANESE-LIKE DOMAIN-CONTAINING PROTEIN 15, CHLOROPLASTIC"/>
    <property type="match status" value="1"/>
</dbReference>
<dbReference type="PANTHER" id="PTHR45431">
    <property type="entry name" value="RHODANESE-LIKE DOMAIN-CONTAINING PROTEIN 15, CHLOROPLASTIC"/>
    <property type="match status" value="1"/>
</dbReference>
<evidence type="ECO:0000313" key="3">
    <source>
        <dbReference type="EMBL" id="BDY12207.1"/>
    </source>
</evidence>
<keyword evidence="1" id="KW-0732">Signal</keyword>
<sequence length="172" mass="19497">MKKRLFFLLFLISATLLFAEDMEYQDDVDAKEAIELIQKEGAVVIDVRDPVEFLYAGHAVGSINIPVFFVRIDLPPLDTRLKVAEVETKKKKAVHVKKTYRPMMDENRKFVEEVIKLTKGNTEKPLIILCRSGERSVYAANKLAKNGFENVYNLEGGFVFDWKAEGLPAGGE</sequence>
<evidence type="ECO:0000313" key="4">
    <source>
        <dbReference type="Proteomes" id="UP001321445"/>
    </source>
</evidence>
<feature type="signal peptide" evidence="1">
    <location>
        <begin position="1"/>
        <end position="19"/>
    </location>
</feature>
<dbReference type="Gene3D" id="3.40.250.10">
    <property type="entry name" value="Rhodanese-like domain"/>
    <property type="match status" value="1"/>
</dbReference>
<organism evidence="3 4">
    <name type="scientific">Hydrogenimonas cancrithermarum</name>
    <dbReference type="NCBI Taxonomy" id="2993563"/>
    <lineage>
        <taxon>Bacteria</taxon>
        <taxon>Pseudomonadati</taxon>
        <taxon>Campylobacterota</taxon>
        <taxon>Epsilonproteobacteria</taxon>
        <taxon>Campylobacterales</taxon>
        <taxon>Hydrogenimonadaceae</taxon>
        <taxon>Hydrogenimonas</taxon>
    </lineage>
</organism>
<gene>
    <name evidence="3" type="ORF">HCR_05190</name>
</gene>
<dbReference type="InterPro" id="IPR052367">
    <property type="entry name" value="Thiosulfate_ST/Rhodanese-like"/>
</dbReference>
<dbReference type="PROSITE" id="PS50206">
    <property type="entry name" value="RHODANESE_3"/>
    <property type="match status" value="1"/>
</dbReference>
<keyword evidence="4" id="KW-1185">Reference proteome</keyword>
<dbReference type="RefSeq" id="WP_286337409.1">
    <property type="nucleotide sequence ID" value="NZ_AP027370.1"/>
</dbReference>